<reference evidence="1 2" key="1">
    <citation type="submission" date="2015-05" db="EMBL/GenBank/DDBJ databases">
        <title>Whole genome sequence and identification of bacterial endophytes from Costus igneus.</title>
        <authorList>
            <person name="Lee Y.P."/>
            <person name="Gan H.M."/>
            <person name="Eng W."/>
            <person name="Wheatley M.S."/>
            <person name="Caraballo A."/>
            <person name="Polter S."/>
            <person name="Savka M.A."/>
            <person name="Hudson A.O."/>
        </authorList>
    </citation>
    <scope>NUCLEOTIDE SEQUENCE [LARGE SCALE GENOMIC DNA]</scope>
    <source>
        <strain evidence="1 2">RIT375</strain>
    </source>
</reference>
<evidence type="ECO:0000313" key="2">
    <source>
        <dbReference type="Proteomes" id="UP000035904"/>
    </source>
</evidence>
<accession>A0A0J1KNJ4</accession>
<dbReference type="EMBL" id="LDPG01000007">
    <property type="protein sequence ID" value="KLV18260.1"/>
    <property type="molecule type" value="Genomic_DNA"/>
</dbReference>
<sequence length="132" mass="15072">MNSLAILKEKKELKERASGQREKILSKLRENGCKGVTNVYFYKHVTRSLGARLSELNERGYGIQTKNLGHGVYKYVLISEPLTPGIKFERAEDILMREIEERKFVTASEIKSILQQNGFIISRKGGSKKLKN</sequence>
<gene>
    <name evidence="1" type="ORF">ABW01_12815</name>
</gene>
<dbReference type="Proteomes" id="UP000035904">
    <property type="component" value="Unassembled WGS sequence"/>
</dbReference>
<organism evidence="1 2">
    <name type="scientific">Bacillus anthracis</name>
    <name type="common">anthrax bacterium</name>
    <dbReference type="NCBI Taxonomy" id="1392"/>
    <lineage>
        <taxon>Bacteria</taxon>
        <taxon>Bacillati</taxon>
        <taxon>Bacillota</taxon>
        <taxon>Bacilli</taxon>
        <taxon>Bacillales</taxon>
        <taxon>Bacillaceae</taxon>
        <taxon>Bacillus</taxon>
        <taxon>Bacillus cereus group</taxon>
    </lineage>
</organism>
<dbReference type="AlphaFoldDB" id="A0A0J1KNJ4"/>
<proteinExistence type="predicted"/>
<dbReference type="PATRIC" id="fig|1392.242.peg.5583"/>
<comment type="caution">
    <text evidence="1">The sequence shown here is derived from an EMBL/GenBank/DDBJ whole genome shotgun (WGS) entry which is preliminary data.</text>
</comment>
<name>A0A0J1KNJ4_BACAN</name>
<protein>
    <submittedName>
        <fullName evidence="1">Uncharacterized protein</fullName>
    </submittedName>
</protein>
<evidence type="ECO:0000313" key="1">
    <source>
        <dbReference type="EMBL" id="KLV18260.1"/>
    </source>
</evidence>
<dbReference type="RefSeq" id="WP_016121568.1">
    <property type="nucleotide sequence ID" value="NZ_LDPG01000007.1"/>
</dbReference>